<gene>
    <name evidence="1" type="ORF">BRAFLDRAFT_83034</name>
</gene>
<name>C3ZTR6_BRAFL</name>
<reference evidence="1" key="1">
    <citation type="journal article" date="2008" name="Nature">
        <title>The amphioxus genome and the evolution of the chordate karyotype.</title>
        <authorList>
            <consortium name="US DOE Joint Genome Institute (JGI-PGF)"/>
            <person name="Putnam N.H."/>
            <person name="Butts T."/>
            <person name="Ferrier D.E.K."/>
            <person name="Furlong R.F."/>
            <person name="Hellsten U."/>
            <person name="Kawashima T."/>
            <person name="Robinson-Rechavi M."/>
            <person name="Shoguchi E."/>
            <person name="Terry A."/>
            <person name="Yu J.-K."/>
            <person name="Benito-Gutierrez E.L."/>
            <person name="Dubchak I."/>
            <person name="Garcia-Fernandez J."/>
            <person name="Gibson-Brown J.J."/>
            <person name="Grigoriev I.V."/>
            <person name="Horton A.C."/>
            <person name="de Jong P.J."/>
            <person name="Jurka J."/>
            <person name="Kapitonov V.V."/>
            <person name="Kohara Y."/>
            <person name="Kuroki Y."/>
            <person name="Lindquist E."/>
            <person name="Lucas S."/>
            <person name="Osoegawa K."/>
            <person name="Pennacchio L.A."/>
            <person name="Salamov A.A."/>
            <person name="Satou Y."/>
            <person name="Sauka-Spengler T."/>
            <person name="Schmutz J."/>
            <person name="Shin-I T."/>
            <person name="Toyoda A."/>
            <person name="Bronner-Fraser M."/>
            <person name="Fujiyama A."/>
            <person name="Holland L.Z."/>
            <person name="Holland P.W.H."/>
            <person name="Satoh N."/>
            <person name="Rokhsar D.S."/>
        </authorList>
    </citation>
    <scope>NUCLEOTIDE SEQUENCE [LARGE SCALE GENOMIC DNA]</scope>
    <source>
        <strain evidence="1">S238N-H82</strain>
        <tissue evidence="1">Testes</tissue>
    </source>
</reference>
<protein>
    <submittedName>
        <fullName evidence="1">Uncharacterized protein</fullName>
    </submittedName>
</protein>
<proteinExistence type="predicted"/>
<evidence type="ECO:0000313" key="1">
    <source>
        <dbReference type="EMBL" id="EEN44064.1"/>
    </source>
</evidence>
<organism>
    <name type="scientific">Branchiostoma floridae</name>
    <name type="common">Florida lancelet</name>
    <name type="synonym">Amphioxus</name>
    <dbReference type="NCBI Taxonomy" id="7739"/>
    <lineage>
        <taxon>Eukaryota</taxon>
        <taxon>Metazoa</taxon>
        <taxon>Chordata</taxon>
        <taxon>Cephalochordata</taxon>
        <taxon>Leptocardii</taxon>
        <taxon>Amphioxiformes</taxon>
        <taxon>Branchiostomatidae</taxon>
        <taxon>Branchiostoma</taxon>
    </lineage>
</organism>
<sequence length="115" mass="12425">MWTHSAFGRRFNLAQAHRAPAPDAIHVVLQPAGQGPPASLLEMVPVEAEAVEAEAVETEAEVAVEAMADQAEMVLATTREGKGIRDKGRKGPAQGWGIHITIQNMHVQTFPPYPH</sequence>
<dbReference type="AlphaFoldDB" id="C3ZTR6"/>
<dbReference type="InParanoid" id="C3ZTR6"/>
<dbReference type="EMBL" id="GG666679">
    <property type="protein sequence ID" value="EEN44064.1"/>
    <property type="molecule type" value="Genomic_DNA"/>
</dbReference>
<accession>C3ZTR6</accession>